<comment type="subunit">
    <text evidence="17">Acetyl-CoA carboxylase is a heterohexamer composed of biotin carboxyl carrier protein (AccB), biotin carboxylase (AccC) and two subunits each of ACCase subunit alpha (AccA) and ACCase subunit beta (AccD).</text>
</comment>
<evidence type="ECO:0000256" key="1">
    <source>
        <dbReference type="ARBA" id="ARBA00004496"/>
    </source>
</evidence>
<dbReference type="InterPro" id="IPR016185">
    <property type="entry name" value="PreATP-grasp_dom_sf"/>
</dbReference>
<dbReference type="Pfam" id="PF01039">
    <property type="entry name" value="Carboxyl_trans"/>
    <property type="match status" value="1"/>
</dbReference>
<gene>
    <name evidence="17" type="primary">accA</name>
    <name evidence="18" type="synonym">accD</name>
    <name evidence="22" type="ORF">CE91St30_19990</name>
</gene>
<feature type="zinc finger region" description="C4-type" evidence="18">
    <location>
        <begin position="206"/>
        <end position="228"/>
    </location>
</feature>
<proteinExistence type="inferred from homology"/>
<dbReference type="PANTHER" id="PTHR42853:SF3">
    <property type="entry name" value="ACETYL-COENZYME A CARBOXYLASE CARBOXYL TRANSFERASE SUBUNIT ALPHA, CHLOROPLASTIC"/>
    <property type="match status" value="1"/>
</dbReference>
<comment type="similarity">
    <text evidence="3">In the C-terminal section; belongs to the AccA family.</text>
</comment>
<dbReference type="InterPro" id="IPR029045">
    <property type="entry name" value="ClpP/crotonase-like_dom_sf"/>
</dbReference>
<comment type="subcellular location">
    <subcellularLocation>
        <location evidence="1 17">Cytoplasm</location>
    </subcellularLocation>
</comment>
<dbReference type="NCBIfam" id="TIGR00513">
    <property type="entry name" value="accA"/>
    <property type="match status" value="1"/>
</dbReference>
<keyword evidence="13 17" id="KW-0443">Lipid metabolism</keyword>
<comment type="catalytic activity">
    <reaction evidence="16 17">
        <text>N(6)-carboxybiotinyl-L-lysyl-[protein] + acetyl-CoA = N(6)-biotinyl-L-lysyl-[protein] + malonyl-CoA</text>
        <dbReference type="Rhea" id="RHEA:54728"/>
        <dbReference type="Rhea" id="RHEA-COMP:10505"/>
        <dbReference type="Rhea" id="RHEA-COMP:10506"/>
        <dbReference type="ChEBI" id="CHEBI:57288"/>
        <dbReference type="ChEBI" id="CHEBI:57384"/>
        <dbReference type="ChEBI" id="CHEBI:83144"/>
        <dbReference type="ChEBI" id="CHEBI:83145"/>
        <dbReference type="EC" id="2.1.3.15"/>
    </reaction>
</comment>
<accession>A0ABN6MFA0</accession>
<evidence type="ECO:0000256" key="11">
    <source>
        <dbReference type="ARBA" id="ARBA00022832"/>
    </source>
</evidence>
<evidence type="ECO:0000256" key="16">
    <source>
        <dbReference type="ARBA" id="ARBA00049152"/>
    </source>
</evidence>
<evidence type="ECO:0000313" key="22">
    <source>
        <dbReference type="EMBL" id="BDE96666.1"/>
    </source>
</evidence>
<comment type="similarity">
    <text evidence="4">In the N-terminal section; belongs to the AccD/PCCB family.</text>
</comment>
<evidence type="ECO:0000256" key="9">
    <source>
        <dbReference type="ARBA" id="ARBA00022679"/>
    </source>
</evidence>
<dbReference type="InterPro" id="IPR011762">
    <property type="entry name" value="COA_CT_N"/>
</dbReference>
<keyword evidence="10 17" id="KW-0547">Nucleotide-binding</keyword>
<sequence length="833" mass="88600">MGRRKRQDYITIPHQGTKPEWVQGVSTEELLAANGTNIGALGSVEIAYSLENIARELDGTAPSGGGAETIAGAPVRPRVLVAGYGENAKRVIRACFDAGLDPIAVYTGNDSQAAYVRAAAKAEKIGETFSEAVFSNSYALLKACESSGAGAVLALDAELGADRHFCGLAEAGGVKVFRAIAPAVPQRGWLVCQGSPAVHEAAWRKCPHCGLMFDVATLAAGHFECPSCGGLHRMSSSERICDLLDAGSFEEWERGLPRTDPLEFPGYLEKVEALSRETGLDEAVRCGVGTVAGMRFAIAIMDSRFLMGSMGSVVGEKIARTVERATRDSLPLVIFTASGGARMQEGLLSLMQMAKVSCALSSHAAAGLLYVSVLTDPTTGGVTASFAMQGDIILAEPRSLVGFAGQRVIRDTIKQELPEGFQSAEFALEHGLIDAIVPRAQLRDTLAHIIAIHEATSRHCVLEDGVPLSYAAVCENLVGSGKGTYNTVTYGMFPQLKRAFSVASQRFVAAKPKPSRHFSLGRTKKQRASEKRLAALLDGGFYAEDGMLLDDEHCSVEPSESCGTSPASRAADAANRAWESVQLARNTKRPTAMAYVKSFVDGFIELHGDRSFADDGAIVAGIGWIGTHPVTVIVQEKGSDLKERLARNFGCPQPEGYRKSLRLMRQAEKFGRPVVCLVDTQGAFCGTEAEERGAGNAIADNLIAMAGLRVPIVSVLVGEGGSGGALALALADRVAMQEHAVYSVLSPEGFASILWKDRTRAPEAAAAMKMSAHEAQEMGVVDAVLSEGEAPAHENCEVAAAIVRGYIVRALEELDGTPVSQMLEERYARFRSF</sequence>
<keyword evidence="12 17" id="KW-0067">ATP-binding</keyword>
<evidence type="ECO:0000256" key="6">
    <source>
        <dbReference type="ARBA" id="ARBA00022490"/>
    </source>
</evidence>
<dbReference type="Gene3D" id="3.40.50.20">
    <property type="match status" value="1"/>
</dbReference>
<dbReference type="Pfam" id="PF00289">
    <property type="entry name" value="Biotin_carb_N"/>
    <property type="match status" value="1"/>
</dbReference>
<dbReference type="NCBIfam" id="NF041504">
    <property type="entry name" value="AccA_sub"/>
    <property type="match status" value="1"/>
</dbReference>
<feature type="domain" description="CoA carboxyltransferase N-terminal" evidence="20">
    <location>
        <begin position="202"/>
        <end position="468"/>
    </location>
</feature>
<keyword evidence="14 17" id="KW-0275">Fatty acid biosynthesis</keyword>
<evidence type="ECO:0000259" key="21">
    <source>
        <dbReference type="PROSITE" id="PS50989"/>
    </source>
</evidence>
<dbReference type="PANTHER" id="PTHR42853">
    <property type="entry name" value="ACETYL-COENZYME A CARBOXYLASE CARBOXYL TRANSFERASE SUBUNIT ALPHA"/>
    <property type="match status" value="1"/>
</dbReference>
<comment type="cofactor">
    <cofactor evidence="18">
        <name>Zn(2+)</name>
        <dbReference type="ChEBI" id="CHEBI:29105"/>
    </cofactor>
    <text evidence="18">Binds 1 zinc ion per subunit.</text>
</comment>
<evidence type="ECO:0000256" key="7">
    <source>
        <dbReference type="ARBA" id="ARBA00022516"/>
    </source>
</evidence>
<evidence type="ECO:0000256" key="12">
    <source>
        <dbReference type="ARBA" id="ARBA00022840"/>
    </source>
</evidence>
<feature type="domain" description="Biotin carboxylation" evidence="19">
    <location>
        <begin position="75"/>
        <end position="833"/>
    </location>
</feature>
<evidence type="ECO:0000256" key="17">
    <source>
        <dbReference type="HAMAP-Rule" id="MF_00823"/>
    </source>
</evidence>
<dbReference type="HAMAP" id="MF_00823">
    <property type="entry name" value="AcetylCoA_CT_alpha"/>
    <property type="match status" value="1"/>
</dbReference>
<dbReference type="EC" id="2.1.3.15" evidence="17"/>
<dbReference type="InterPro" id="IPR005481">
    <property type="entry name" value="BC-like_N"/>
</dbReference>
<keyword evidence="9 17" id="KW-0808">Transferase</keyword>
<dbReference type="Gene3D" id="3.90.226.10">
    <property type="entry name" value="2-enoyl-CoA Hydratase, Chain A, domain 1"/>
    <property type="match status" value="2"/>
</dbReference>
<evidence type="ECO:0000259" key="20">
    <source>
        <dbReference type="PROSITE" id="PS50980"/>
    </source>
</evidence>
<dbReference type="PROSITE" id="PS50980">
    <property type="entry name" value="COA_CT_NTER"/>
    <property type="match status" value="1"/>
</dbReference>
<organism evidence="22 23">
    <name type="scientific">Raoultibacter timonensis</name>
    <dbReference type="NCBI Taxonomy" id="1907662"/>
    <lineage>
        <taxon>Bacteria</taxon>
        <taxon>Bacillati</taxon>
        <taxon>Actinomycetota</taxon>
        <taxon>Coriobacteriia</taxon>
        <taxon>Eggerthellales</taxon>
        <taxon>Eggerthellaceae</taxon>
        <taxon>Raoultibacter</taxon>
    </lineage>
</organism>
<dbReference type="HAMAP" id="MF_01395">
    <property type="entry name" value="AcetylCoA_CT_beta"/>
    <property type="match status" value="1"/>
</dbReference>
<feature type="binding site" evidence="18">
    <location>
        <position position="225"/>
    </location>
    <ligand>
        <name>Zn(2+)</name>
        <dbReference type="ChEBI" id="CHEBI:29105"/>
    </ligand>
</feature>
<comment type="pathway">
    <text evidence="2 17">Lipid metabolism; malonyl-CoA biosynthesis; malonyl-CoA from acetyl-CoA: step 1/1.</text>
</comment>
<dbReference type="PRINTS" id="PR01070">
    <property type="entry name" value="ACCCTRFRASEB"/>
</dbReference>
<evidence type="ECO:0000256" key="5">
    <source>
        <dbReference type="ARBA" id="ARBA00011664"/>
    </source>
</evidence>
<comment type="similarity">
    <text evidence="18">Belongs to the AccD/PCCB family.</text>
</comment>
<dbReference type="Pfam" id="PF03255">
    <property type="entry name" value="ACCA"/>
    <property type="match status" value="1"/>
</dbReference>
<evidence type="ECO:0000256" key="18">
    <source>
        <dbReference type="HAMAP-Rule" id="MF_01395"/>
    </source>
</evidence>
<feature type="domain" description="CoA carboxyltransferase C-terminal" evidence="21">
    <location>
        <begin position="566"/>
        <end position="813"/>
    </location>
</feature>
<keyword evidence="18" id="KW-0863">Zinc-finger</keyword>
<dbReference type="InterPro" id="IPR000438">
    <property type="entry name" value="Acetyl_CoA_COase_Trfase_b_su"/>
</dbReference>
<feature type="binding site" evidence="18">
    <location>
        <position position="209"/>
    </location>
    <ligand>
        <name>Zn(2+)</name>
        <dbReference type="ChEBI" id="CHEBI:29105"/>
    </ligand>
</feature>
<evidence type="ECO:0000259" key="19">
    <source>
        <dbReference type="PROSITE" id="PS50979"/>
    </source>
</evidence>
<dbReference type="InterPro" id="IPR001095">
    <property type="entry name" value="Acetyl_CoA_COase_a_su"/>
</dbReference>
<keyword evidence="6 17" id="KW-0963">Cytoplasm</keyword>
<evidence type="ECO:0000256" key="10">
    <source>
        <dbReference type="ARBA" id="ARBA00022741"/>
    </source>
</evidence>
<dbReference type="SUPFAM" id="SSF52096">
    <property type="entry name" value="ClpP/crotonase"/>
    <property type="match status" value="2"/>
</dbReference>
<evidence type="ECO:0000256" key="15">
    <source>
        <dbReference type="ARBA" id="ARBA00025280"/>
    </source>
</evidence>
<evidence type="ECO:0000256" key="8">
    <source>
        <dbReference type="ARBA" id="ARBA00022598"/>
    </source>
</evidence>
<dbReference type="PROSITE" id="PS50989">
    <property type="entry name" value="COA_CT_CTER"/>
    <property type="match status" value="1"/>
</dbReference>
<comment type="similarity">
    <text evidence="17">Belongs to the AccA family.</text>
</comment>
<feature type="binding site" evidence="18">
    <location>
        <position position="206"/>
    </location>
    <ligand>
        <name>Zn(2+)</name>
        <dbReference type="ChEBI" id="CHEBI:29105"/>
    </ligand>
</feature>
<keyword evidence="23" id="KW-1185">Reference proteome</keyword>
<dbReference type="SUPFAM" id="SSF52440">
    <property type="entry name" value="PreATP-grasp domain"/>
    <property type="match status" value="1"/>
</dbReference>
<evidence type="ECO:0000256" key="13">
    <source>
        <dbReference type="ARBA" id="ARBA00023098"/>
    </source>
</evidence>
<dbReference type="NCBIfam" id="TIGR00515">
    <property type="entry name" value="accD"/>
    <property type="match status" value="1"/>
</dbReference>
<comment type="function">
    <text evidence="15 18">Component of the acetyl coenzyme A carboxylase (ACC) complex. Biotin carboxylase (BC) catalyzes the carboxylation of biotin on its carrier protein (BCCP) and then the CO(2) group is transferred by the transcarboxylase to acetyl-CoA to form malonyl-CoA.</text>
</comment>
<dbReference type="InterPro" id="IPR011763">
    <property type="entry name" value="COA_CT_C"/>
</dbReference>
<keyword evidence="18" id="KW-0479">Metal-binding</keyword>
<keyword evidence="7 17" id="KW-0444">Lipid biosynthesis</keyword>
<keyword evidence="11 17" id="KW-0276">Fatty acid metabolism</keyword>
<comment type="function">
    <text evidence="17">Component of the acetyl coenzyme A carboxylase (ACC) complex. First, biotin carboxylase catalyzes the carboxylation of biotin on its carrier protein (BCCP) and then the CO(2) group is transferred by the carboxyltransferase to acetyl-CoA to form malonyl-CoA.</text>
</comment>
<evidence type="ECO:0000256" key="4">
    <source>
        <dbReference type="ARBA" id="ARBA00010284"/>
    </source>
</evidence>
<dbReference type="Proteomes" id="UP001320544">
    <property type="component" value="Chromosome"/>
</dbReference>
<evidence type="ECO:0000256" key="3">
    <source>
        <dbReference type="ARBA" id="ARBA00006276"/>
    </source>
</evidence>
<dbReference type="InterPro" id="IPR034733">
    <property type="entry name" value="AcCoA_carboxyl_beta"/>
</dbReference>
<reference evidence="22 23" key="1">
    <citation type="submission" date="2022-01" db="EMBL/GenBank/DDBJ databases">
        <title>Novel bile acid biosynthetic pathways are enriched in the microbiome of centenarians.</title>
        <authorList>
            <person name="Sato Y."/>
            <person name="Atarashi K."/>
            <person name="Plichta R.D."/>
            <person name="Arai Y."/>
            <person name="Sasajima S."/>
            <person name="Kearney M.S."/>
            <person name="Suda W."/>
            <person name="Takeshita K."/>
            <person name="Sasaki T."/>
            <person name="Okamoto S."/>
            <person name="Skelly N.A."/>
            <person name="Okamura Y."/>
            <person name="Vlamakis H."/>
            <person name="Li Y."/>
            <person name="Tanoue T."/>
            <person name="Takei H."/>
            <person name="Nittono H."/>
            <person name="Narushima S."/>
            <person name="Irie J."/>
            <person name="Itoh H."/>
            <person name="Moriya K."/>
            <person name="Sugiura Y."/>
            <person name="Suematsu M."/>
            <person name="Moritoki N."/>
            <person name="Shibata S."/>
            <person name="Littman R.D."/>
            <person name="Fischbach A.M."/>
            <person name="Uwamino Y."/>
            <person name="Inoue T."/>
            <person name="Honda A."/>
            <person name="Hattori M."/>
            <person name="Murai T."/>
            <person name="Xavier J.R."/>
            <person name="Hirose N."/>
            <person name="Honda K."/>
        </authorList>
    </citation>
    <scope>NUCLEOTIDE SEQUENCE [LARGE SCALE GENOMIC DNA]</scope>
    <source>
        <strain evidence="22 23">CE91-St30</strain>
    </source>
</reference>
<keyword evidence="18" id="KW-0862">Zinc</keyword>
<dbReference type="EMBL" id="AP025564">
    <property type="protein sequence ID" value="BDE96666.1"/>
    <property type="molecule type" value="Genomic_DNA"/>
</dbReference>
<dbReference type="InterPro" id="IPR011764">
    <property type="entry name" value="Biotin_carboxylation_dom"/>
</dbReference>
<evidence type="ECO:0000256" key="14">
    <source>
        <dbReference type="ARBA" id="ARBA00023160"/>
    </source>
</evidence>
<keyword evidence="8" id="KW-0436">Ligase</keyword>
<comment type="subunit">
    <text evidence="5">Acetyl-CoA carboxylase is a heterotetramer composed of biotin carboxyl carrier protein (AccB), biotin carboxylase (AccC) and two subunits of ACCase subunit beta/alpha.</text>
</comment>
<feature type="binding site" evidence="18">
    <location>
        <position position="228"/>
    </location>
    <ligand>
        <name>Zn(2+)</name>
        <dbReference type="ChEBI" id="CHEBI:29105"/>
    </ligand>
</feature>
<dbReference type="RefSeq" id="WP_244385903.1">
    <property type="nucleotide sequence ID" value="NZ_AP025564.1"/>
</dbReference>
<name>A0ABN6MFA0_9ACTN</name>
<evidence type="ECO:0000313" key="23">
    <source>
        <dbReference type="Proteomes" id="UP001320544"/>
    </source>
</evidence>
<evidence type="ECO:0000256" key="2">
    <source>
        <dbReference type="ARBA" id="ARBA00004956"/>
    </source>
</evidence>
<protein>
    <recommendedName>
        <fullName evidence="17 18">Multifunctional fusion protein</fullName>
    </recommendedName>
    <domain>
        <recommendedName>
            <fullName evidence="17">Acetyl-coenzyme A carboxylase carboxyl transferase subunit alpha</fullName>
            <shortName evidence="17">ACCase subunit alpha</shortName>
            <shortName evidence="17">Acetyl-CoA carboxylase carboxyltransferase subunit alpha</shortName>
            <ecNumber evidence="17">2.1.3.15</ecNumber>
        </recommendedName>
    </domain>
    <domain>
        <recommendedName>
            <fullName evidence="18">Acetyl-coenzyme A carboxylase carboxyl transferase subunit beta</fullName>
            <shortName evidence="18">ACCase subunit beta</shortName>
            <shortName evidence="18">Acetyl-CoA carboxylase carboxyltransferase subunit beta</shortName>
        </recommendedName>
    </domain>
</protein>
<dbReference type="PROSITE" id="PS50979">
    <property type="entry name" value="BC"/>
    <property type="match status" value="1"/>
</dbReference>